<dbReference type="EMBL" id="JAUSTT010000005">
    <property type="protein sequence ID" value="MDQ0175243.1"/>
    <property type="molecule type" value="Genomic_DNA"/>
</dbReference>
<evidence type="ECO:0000313" key="1">
    <source>
        <dbReference type="EMBL" id="MDQ0175243.1"/>
    </source>
</evidence>
<protein>
    <submittedName>
        <fullName evidence="1">Uncharacterized protein</fullName>
    </submittedName>
</protein>
<keyword evidence="2" id="KW-1185">Reference proteome</keyword>
<proteinExistence type="predicted"/>
<accession>A0ABT9WPN4</accession>
<sequence length="184" mass="19771">MDPYIPWIAPTGTILAAIGSSPSKRLDSQKRFYLQLWGNELQAVGNALEAEEQYGLERIGTELQAIGNVTVIGALLLLEGKQEVQLAIKGNLIQALGGAAALADELQDDTVSDRAQRVIGHLLQIIGNSLQAVGGFYELKYDSKEGFYKNNIKAEEGKLIVFSGSWIQAVGSVILALGESQGNK</sequence>
<reference evidence="1 2" key="1">
    <citation type="submission" date="2023-07" db="EMBL/GenBank/DDBJ databases">
        <title>Genomic Encyclopedia of Type Strains, Phase IV (KMG-IV): sequencing the most valuable type-strain genomes for metagenomic binning, comparative biology and taxonomic classification.</title>
        <authorList>
            <person name="Goeker M."/>
        </authorList>
    </citation>
    <scope>NUCLEOTIDE SEQUENCE [LARGE SCALE GENOMIC DNA]</scope>
    <source>
        <strain evidence="1 2">DSM 23837</strain>
    </source>
</reference>
<dbReference type="Proteomes" id="UP001223586">
    <property type="component" value="Unassembled WGS sequence"/>
</dbReference>
<comment type="caution">
    <text evidence="1">The sequence shown here is derived from an EMBL/GenBank/DDBJ whole genome shotgun (WGS) entry which is preliminary data.</text>
</comment>
<evidence type="ECO:0000313" key="2">
    <source>
        <dbReference type="Proteomes" id="UP001223586"/>
    </source>
</evidence>
<organism evidence="1 2">
    <name type="scientific">Bacillus chungangensis</name>
    <dbReference type="NCBI Taxonomy" id="587633"/>
    <lineage>
        <taxon>Bacteria</taxon>
        <taxon>Bacillati</taxon>
        <taxon>Bacillota</taxon>
        <taxon>Bacilli</taxon>
        <taxon>Bacillales</taxon>
        <taxon>Bacillaceae</taxon>
        <taxon>Bacillus</taxon>
    </lineage>
</organism>
<gene>
    <name evidence="1" type="ORF">J2S08_001077</name>
</gene>
<dbReference type="InterPro" id="IPR054224">
    <property type="entry name" value="DUF6944"/>
</dbReference>
<dbReference type="RefSeq" id="WP_307227400.1">
    <property type="nucleotide sequence ID" value="NZ_JAUSTT010000005.1"/>
</dbReference>
<name>A0ABT9WPN4_9BACI</name>
<dbReference type="Pfam" id="PF22116">
    <property type="entry name" value="DUF6944"/>
    <property type="match status" value="1"/>
</dbReference>